<accession>A0A1H8DTE8</accession>
<feature type="chain" id="PRO_5011789119" evidence="1">
    <location>
        <begin position="21"/>
        <end position="811"/>
    </location>
</feature>
<evidence type="ECO:0000313" key="3">
    <source>
        <dbReference type="Proteomes" id="UP000198984"/>
    </source>
</evidence>
<dbReference type="Proteomes" id="UP000198984">
    <property type="component" value="Unassembled WGS sequence"/>
</dbReference>
<feature type="signal peptide" evidence="1">
    <location>
        <begin position="1"/>
        <end position="20"/>
    </location>
</feature>
<sequence length="811" mass="89168">MTKIYLTMVLFVCTFFPAFSQNENLLKIDVNGTTLADVTFSYKGKLKPGLINLDSSWKLALNDAGHHALKITLVNTVGPSRDTLFLHNLGFTLAVPDRKIESFQLAQTFTLNVYLNDSLHISRQCIYPEAVAPSASSPVVPVPAPALAGQPPTVAANVGAMINDALRLAGDLSPGQRQDILAYYAQVKNSPDAIQAAYNDNKHLQIFVTSKIGGAGAHNSNNFVGSLLDNVGGLDVTNLALGATDFIIKRGKEELNIAFFKKFQDLISKPELRDLQTVFPATWRTLYLVGDDIYNYNRYLQTLQNAFKNDIAQLSANLPSIIDNHPLFFAAHPELEASLRSGLYFANSLRDGVHPGEMIDLYDASLLDKFDCTFTAAGVVTNPNYRTSVELLQLFSFSLRNQTSETNTAYWVAPKMLQQLVANPLAAKYFLGLLYQYGKTRFTQLNFKTSSGTFNVLESINDLADHEADIKAWFNCLSTLVIKTQSLNTLVKTYERQSSDSMKIEQLYTYFQASVDLLKYATRVTQLPGLQDPGLEQKFSVYFETADGAASLIVNANRARYTAAVSDAVHIYDLVRNRDHDAIVKLLKDSLAVAGITAEQKKALNGQLQKEMAVSGLTKNFFRYGTFMATVADADSPKEVSDAIEAFALPAGSSRIKRESPFNVSLNAYAGLYAGYERISGLKADKDVKINSYGVTVPIGVAISTSRSHWSYSAFLSLVDLGAVAAFRVKNDSVNEVPSIQLKDIFSPGLFFSLGLPKSPISLNLGAQVGPNLRKVTTTENDYSGNTYLRFSLSVLVDIPLLNFYTKTKED</sequence>
<dbReference type="OrthoDB" id="1488584at2"/>
<reference evidence="2 3" key="1">
    <citation type="submission" date="2016-10" db="EMBL/GenBank/DDBJ databases">
        <authorList>
            <person name="de Groot N.N."/>
        </authorList>
    </citation>
    <scope>NUCLEOTIDE SEQUENCE [LARGE SCALE GENOMIC DNA]</scope>
    <source>
        <strain evidence="2 3">DSM 21039</strain>
    </source>
</reference>
<proteinExistence type="predicted"/>
<keyword evidence="3" id="KW-1185">Reference proteome</keyword>
<evidence type="ECO:0000313" key="2">
    <source>
        <dbReference type="EMBL" id="SEN09818.1"/>
    </source>
</evidence>
<dbReference type="EMBL" id="FOBB01000008">
    <property type="protein sequence ID" value="SEN09818.1"/>
    <property type="molecule type" value="Genomic_DNA"/>
</dbReference>
<dbReference type="RefSeq" id="WP_089918664.1">
    <property type="nucleotide sequence ID" value="NZ_FOBB01000008.1"/>
</dbReference>
<name>A0A1H8DTE8_9BACT</name>
<keyword evidence="1" id="KW-0732">Signal</keyword>
<dbReference type="AlphaFoldDB" id="A0A1H8DTE8"/>
<gene>
    <name evidence="2" type="ORF">SAMN04488505_10880</name>
</gene>
<dbReference type="STRING" id="573321.SAMN04488505_10880"/>
<evidence type="ECO:0000256" key="1">
    <source>
        <dbReference type="SAM" id="SignalP"/>
    </source>
</evidence>
<organism evidence="2 3">
    <name type="scientific">Chitinophaga rupis</name>
    <dbReference type="NCBI Taxonomy" id="573321"/>
    <lineage>
        <taxon>Bacteria</taxon>
        <taxon>Pseudomonadati</taxon>
        <taxon>Bacteroidota</taxon>
        <taxon>Chitinophagia</taxon>
        <taxon>Chitinophagales</taxon>
        <taxon>Chitinophagaceae</taxon>
        <taxon>Chitinophaga</taxon>
    </lineage>
</organism>
<protein>
    <submittedName>
        <fullName evidence="2">Uncharacterized protein</fullName>
    </submittedName>
</protein>